<reference evidence="2" key="2">
    <citation type="journal article" date="2015" name="Data Brief">
        <title>Shoot transcriptome of the giant reed, Arundo donax.</title>
        <authorList>
            <person name="Barrero R.A."/>
            <person name="Guerrero F.D."/>
            <person name="Moolhuijzen P."/>
            <person name="Goolsby J.A."/>
            <person name="Tidwell J."/>
            <person name="Bellgard S.E."/>
            <person name="Bellgard M.I."/>
        </authorList>
    </citation>
    <scope>NUCLEOTIDE SEQUENCE</scope>
    <source>
        <tissue evidence="2">Shoot tissue taken approximately 20 cm above the soil surface</tissue>
    </source>
</reference>
<sequence length="97" mass="10097">MKHLRVPSLGPGCLSEMGNVSFPDTSGTRTISFMNPLQVRQTPAHATTSLRAGHQLSDASILTSTSRRSSGGSCAQQLCSSASDGPAPASRGAWPDR</sequence>
<feature type="compositionally biased region" description="Low complexity" evidence="1">
    <location>
        <begin position="63"/>
        <end position="73"/>
    </location>
</feature>
<dbReference type="EMBL" id="GBRH01202031">
    <property type="protein sequence ID" value="JAD95864.1"/>
    <property type="molecule type" value="Transcribed_RNA"/>
</dbReference>
<feature type="region of interest" description="Disordered" evidence="1">
    <location>
        <begin position="42"/>
        <end position="97"/>
    </location>
</feature>
<dbReference type="AlphaFoldDB" id="A0A0A9E4Z4"/>
<evidence type="ECO:0000313" key="2">
    <source>
        <dbReference type="EMBL" id="JAD95864.1"/>
    </source>
</evidence>
<reference evidence="2" key="1">
    <citation type="submission" date="2014-09" db="EMBL/GenBank/DDBJ databases">
        <authorList>
            <person name="Magalhaes I.L.F."/>
            <person name="Oliveira U."/>
            <person name="Santos F.R."/>
            <person name="Vidigal T.H.D.A."/>
            <person name="Brescovit A.D."/>
            <person name="Santos A.J."/>
        </authorList>
    </citation>
    <scope>NUCLEOTIDE SEQUENCE</scope>
    <source>
        <tissue evidence="2">Shoot tissue taken approximately 20 cm above the soil surface</tissue>
    </source>
</reference>
<protein>
    <submittedName>
        <fullName evidence="2">Uncharacterized protein</fullName>
    </submittedName>
</protein>
<name>A0A0A9E4Z4_ARUDO</name>
<proteinExistence type="predicted"/>
<organism evidence="2">
    <name type="scientific">Arundo donax</name>
    <name type="common">Giant reed</name>
    <name type="synonym">Donax arundinaceus</name>
    <dbReference type="NCBI Taxonomy" id="35708"/>
    <lineage>
        <taxon>Eukaryota</taxon>
        <taxon>Viridiplantae</taxon>
        <taxon>Streptophyta</taxon>
        <taxon>Embryophyta</taxon>
        <taxon>Tracheophyta</taxon>
        <taxon>Spermatophyta</taxon>
        <taxon>Magnoliopsida</taxon>
        <taxon>Liliopsida</taxon>
        <taxon>Poales</taxon>
        <taxon>Poaceae</taxon>
        <taxon>PACMAD clade</taxon>
        <taxon>Arundinoideae</taxon>
        <taxon>Arundineae</taxon>
        <taxon>Arundo</taxon>
    </lineage>
</organism>
<evidence type="ECO:0000256" key="1">
    <source>
        <dbReference type="SAM" id="MobiDB-lite"/>
    </source>
</evidence>
<feature type="compositionally biased region" description="Polar residues" evidence="1">
    <location>
        <begin position="74"/>
        <end position="83"/>
    </location>
</feature>
<accession>A0A0A9E4Z4</accession>